<protein>
    <submittedName>
        <fullName evidence="2">Uncharacterized protein</fullName>
    </submittedName>
</protein>
<comment type="caution">
    <text evidence="2">The sequence shown here is derived from an EMBL/GenBank/DDBJ whole genome shotgun (WGS) entry which is preliminary data.</text>
</comment>
<evidence type="ECO:0000256" key="1">
    <source>
        <dbReference type="SAM" id="MobiDB-lite"/>
    </source>
</evidence>
<evidence type="ECO:0000313" key="2">
    <source>
        <dbReference type="EMBL" id="KAK6361348.1"/>
    </source>
</evidence>
<dbReference type="EMBL" id="JAVHNS010000002">
    <property type="protein sequence ID" value="KAK6361348.1"/>
    <property type="molecule type" value="Genomic_DNA"/>
</dbReference>
<dbReference type="AlphaFoldDB" id="A0AAV9VJI7"/>
<reference evidence="2 3" key="1">
    <citation type="submission" date="2019-10" db="EMBL/GenBank/DDBJ databases">
        <authorList>
            <person name="Palmer J.M."/>
        </authorList>
    </citation>
    <scope>NUCLEOTIDE SEQUENCE [LARGE SCALE GENOMIC DNA]</scope>
    <source>
        <strain evidence="2 3">TWF730</strain>
    </source>
</reference>
<gene>
    <name evidence="2" type="ORF">TWF730_005082</name>
</gene>
<feature type="compositionally biased region" description="Polar residues" evidence="1">
    <location>
        <begin position="1"/>
        <end position="11"/>
    </location>
</feature>
<evidence type="ECO:0000313" key="3">
    <source>
        <dbReference type="Proteomes" id="UP001373714"/>
    </source>
</evidence>
<keyword evidence="3" id="KW-1185">Reference proteome</keyword>
<sequence length="607" mass="66875">MQNRRQYSTNPFRRARGTNYRRPGSSGSDAGPQPGQGAVPRPLGPRYALSVSSDNESDISDDPLNRLRDSNSSRASFSSASSLNGDDEELIEGLNNISLYTGALLKSEGYDSKKGIKNDLFPMGSRSSSPPPAILPNNSPKVPCDDRSSQLLAELLSKSQYEEQVAKAAGGESIVCLPIKPVSTMPQHGIDINTWRAETNTHGYHHGKPFGPYHGSSGAPPIYPENVKPPCEWGSRTQKGSDHCLDENNWGRENRGLRARRRFACPAAKGDPFHNRSCLGVSFPNLAKTRQHLSCAAHFDVVKTPLLPDEIRDPNGWDEIMAYIYPDQEIPSSYEDYHPTMDFIQRWGKGQGKPDFRSTLMRMIKCVMDDKNNGLIMLAELQAIDPKSQEETGAGQNPSTLYAPSDTSGYQTGFDTCTPNSSIYTPGSTNPYVNMAGSVLSQATFTPYTPSINTPTSGSTEHFSTNFFTGNGSNSATRDGFNIRPLVNPGSQHLDTNNCRLAGPDRHHQADDVFQTNPVGGRSPDCHPRVFVDYMGNSEMNIDYPLGVGESLRRWMQVSQFSFENLGLKVPGLGHYTIRSVEEFEQVYAKFEALGYMFLNLIPISFC</sequence>
<feature type="region of interest" description="Disordered" evidence="1">
    <location>
        <begin position="1"/>
        <end position="85"/>
    </location>
</feature>
<organism evidence="2 3">
    <name type="scientific">Orbilia blumenaviensis</name>
    <dbReference type="NCBI Taxonomy" id="1796055"/>
    <lineage>
        <taxon>Eukaryota</taxon>
        <taxon>Fungi</taxon>
        <taxon>Dikarya</taxon>
        <taxon>Ascomycota</taxon>
        <taxon>Pezizomycotina</taxon>
        <taxon>Orbiliomycetes</taxon>
        <taxon>Orbiliales</taxon>
        <taxon>Orbiliaceae</taxon>
        <taxon>Orbilia</taxon>
    </lineage>
</organism>
<name>A0AAV9VJI7_9PEZI</name>
<feature type="compositionally biased region" description="Low complexity" evidence="1">
    <location>
        <begin position="72"/>
        <end position="82"/>
    </location>
</feature>
<feature type="compositionally biased region" description="Polar residues" evidence="1">
    <location>
        <begin position="394"/>
        <end position="414"/>
    </location>
</feature>
<feature type="region of interest" description="Disordered" evidence="1">
    <location>
        <begin position="124"/>
        <end position="146"/>
    </location>
</feature>
<accession>A0AAV9VJI7</accession>
<proteinExistence type="predicted"/>
<dbReference type="Proteomes" id="UP001373714">
    <property type="component" value="Unassembled WGS sequence"/>
</dbReference>
<feature type="region of interest" description="Disordered" evidence="1">
    <location>
        <begin position="387"/>
        <end position="414"/>
    </location>
</feature>